<organism evidence="1 2">
    <name type="scientific">Roseovarius albus</name>
    <dbReference type="NCBI Taxonomy" id="1247867"/>
    <lineage>
        <taxon>Bacteria</taxon>
        <taxon>Pseudomonadati</taxon>
        <taxon>Pseudomonadota</taxon>
        <taxon>Alphaproteobacteria</taxon>
        <taxon>Rhodobacterales</taxon>
        <taxon>Roseobacteraceae</taxon>
        <taxon>Roseovarius</taxon>
    </lineage>
</organism>
<proteinExistence type="predicted"/>
<evidence type="ECO:0000313" key="2">
    <source>
        <dbReference type="Proteomes" id="UP000193061"/>
    </source>
</evidence>
<protein>
    <submittedName>
        <fullName evidence="1">Uncharacterized protein</fullName>
    </submittedName>
</protein>
<dbReference type="OrthoDB" id="7873726at2"/>
<dbReference type="AlphaFoldDB" id="A0A1X6Y5Z3"/>
<evidence type="ECO:0000313" key="1">
    <source>
        <dbReference type="EMBL" id="SLN11024.1"/>
    </source>
</evidence>
<gene>
    <name evidence="1" type="ORF">ROA7450_00054</name>
</gene>
<reference evidence="1 2" key="1">
    <citation type="submission" date="2017-03" db="EMBL/GenBank/DDBJ databases">
        <authorList>
            <person name="Afonso C.L."/>
            <person name="Miller P.J."/>
            <person name="Scott M.A."/>
            <person name="Spackman E."/>
            <person name="Goraichik I."/>
            <person name="Dimitrov K.M."/>
            <person name="Suarez D.L."/>
            <person name="Swayne D.E."/>
        </authorList>
    </citation>
    <scope>NUCLEOTIDE SEQUENCE [LARGE SCALE GENOMIC DNA]</scope>
    <source>
        <strain evidence="1 2">CECT 7450</strain>
    </source>
</reference>
<name>A0A1X6Y5Z3_9RHOB</name>
<dbReference type="RefSeq" id="WP_085803626.1">
    <property type="nucleotide sequence ID" value="NZ_FWFX01000001.1"/>
</dbReference>
<dbReference type="EMBL" id="FWFX01000001">
    <property type="protein sequence ID" value="SLN11024.1"/>
    <property type="molecule type" value="Genomic_DNA"/>
</dbReference>
<keyword evidence="2" id="KW-1185">Reference proteome</keyword>
<sequence>MTIKHWLGTLLAVFVGWVAVLASVALFTDAAPGAIVLFPADDFTAQLPENAAVVGGGAVWLAIRGDGPDLGKSLYRAGGRLVLPAGLPGCLPLPSAN</sequence>
<accession>A0A1X6Y5Z3</accession>
<dbReference type="Proteomes" id="UP000193061">
    <property type="component" value="Unassembled WGS sequence"/>
</dbReference>